<proteinExistence type="predicted"/>
<evidence type="ECO:0000313" key="1">
    <source>
        <dbReference type="EMBL" id="SFB88432.1"/>
    </source>
</evidence>
<dbReference type="Gene3D" id="2.40.50.100">
    <property type="match status" value="1"/>
</dbReference>
<dbReference type="RefSeq" id="WP_092540272.1">
    <property type="nucleotide sequence ID" value="NZ_FOKV01000001.1"/>
</dbReference>
<dbReference type="PANTHER" id="PTHR30469">
    <property type="entry name" value="MULTIDRUG RESISTANCE PROTEIN MDTA"/>
    <property type="match status" value="1"/>
</dbReference>
<evidence type="ECO:0000313" key="2">
    <source>
        <dbReference type="Proteomes" id="UP000199438"/>
    </source>
</evidence>
<accession>A0A1I1EP51</accession>
<dbReference type="Gene3D" id="2.40.420.20">
    <property type="match status" value="1"/>
</dbReference>
<dbReference type="GO" id="GO:0015562">
    <property type="term" value="F:efflux transmembrane transporter activity"/>
    <property type="evidence" value="ECO:0007669"/>
    <property type="project" value="TreeGrafter"/>
</dbReference>
<dbReference type="GO" id="GO:1990281">
    <property type="term" value="C:efflux pump complex"/>
    <property type="evidence" value="ECO:0007669"/>
    <property type="project" value="TreeGrafter"/>
</dbReference>
<dbReference type="Gene3D" id="1.10.287.470">
    <property type="entry name" value="Helix hairpin bin"/>
    <property type="match status" value="1"/>
</dbReference>
<gene>
    <name evidence="1" type="ORF">SAMN04487907_1011034</name>
</gene>
<dbReference type="EMBL" id="FOKV01000001">
    <property type="protein sequence ID" value="SFB88432.1"/>
    <property type="molecule type" value="Genomic_DNA"/>
</dbReference>
<dbReference type="Gene3D" id="2.40.30.170">
    <property type="match status" value="1"/>
</dbReference>
<organism evidence="1 2">
    <name type="scientific">Zunongwangia mangrovi</name>
    <dbReference type="NCBI Taxonomy" id="1334022"/>
    <lineage>
        <taxon>Bacteria</taxon>
        <taxon>Pseudomonadati</taxon>
        <taxon>Bacteroidota</taxon>
        <taxon>Flavobacteriia</taxon>
        <taxon>Flavobacteriales</taxon>
        <taxon>Flavobacteriaceae</taxon>
        <taxon>Zunongwangia</taxon>
    </lineage>
</organism>
<reference evidence="2" key="1">
    <citation type="submission" date="2016-10" db="EMBL/GenBank/DDBJ databases">
        <authorList>
            <person name="Varghese N."/>
            <person name="Submissions S."/>
        </authorList>
    </citation>
    <scope>NUCLEOTIDE SEQUENCE [LARGE SCALE GENOMIC DNA]</scope>
    <source>
        <strain evidence="2">DSM 24499</strain>
    </source>
</reference>
<dbReference type="PANTHER" id="PTHR30469:SF15">
    <property type="entry name" value="HLYD FAMILY OF SECRETION PROTEINS"/>
    <property type="match status" value="1"/>
</dbReference>
<keyword evidence="2" id="KW-1185">Reference proteome</keyword>
<dbReference type="SUPFAM" id="SSF111369">
    <property type="entry name" value="HlyD-like secretion proteins"/>
    <property type="match status" value="1"/>
</dbReference>
<dbReference type="OrthoDB" id="1114717at2"/>
<protein>
    <submittedName>
        <fullName evidence="1">Multidrug efflux pump subunit AcrA (Membrane-fusion protein)</fullName>
    </submittedName>
</protein>
<dbReference type="Proteomes" id="UP000199438">
    <property type="component" value="Unassembled WGS sequence"/>
</dbReference>
<sequence>MDKRKIILSVLGLLLIVGAVFAAKWIIDSNVKEDPKIQKVVKNVFVKTVKNDTVPISIPANGNVSALRKLELYSEVQGIFRSSSHNFLPGQEYKRGQVLLNIDSAEYAASVQSAKSDLYNSITAIMPDLRLDYPEVFEKWQDYLNNFGINKSVPDLPEIENDKEKYFISGRGIVSSYYNIKNLEERLRKYTHVAPFNGILTEALVKEGTLIRSGQKLGEFIDPSVYELQVSIAKKFSDLLAIGKEVKLQNLDRTQEYTGTVSRINGRVNLETQTIQVFIRVEGQNIQEGMYLEAMLDAKEEPNALEIPRELLVERSKVYVVKDSVLDLVRVEPVYFSTETVVVKGLEDGTKMLAASVPGAYAGQLVNAEEIEDTAKTE</sequence>
<dbReference type="AlphaFoldDB" id="A0A1I1EP51"/>
<dbReference type="STRING" id="1334022.SAMN04487907_1011034"/>
<name>A0A1I1EP51_9FLAO</name>